<dbReference type="EMBL" id="SRPW01001432">
    <property type="protein sequence ID" value="KAG6001372.1"/>
    <property type="molecule type" value="Genomic_DNA"/>
</dbReference>
<feature type="domain" description="Major facilitator superfamily (MFS) profile" evidence="12">
    <location>
        <begin position="98"/>
        <end position="588"/>
    </location>
</feature>
<evidence type="ECO:0000256" key="8">
    <source>
        <dbReference type="ARBA" id="ARBA00069956"/>
    </source>
</evidence>
<evidence type="ECO:0000313" key="13">
    <source>
        <dbReference type="EMBL" id="KAG6001372.1"/>
    </source>
</evidence>
<comment type="similarity">
    <text evidence="2">Belongs to the major facilitator superfamily. TCR/Tet family.</text>
</comment>
<dbReference type="GO" id="GO:0005886">
    <property type="term" value="C:plasma membrane"/>
    <property type="evidence" value="ECO:0007669"/>
    <property type="project" value="TreeGrafter"/>
</dbReference>
<organism evidence="13 14">
    <name type="scientific">Claviceps pusilla</name>
    <dbReference type="NCBI Taxonomy" id="123648"/>
    <lineage>
        <taxon>Eukaryota</taxon>
        <taxon>Fungi</taxon>
        <taxon>Dikarya</taxon>
        <taxon>Ascomycota</taxon>
        <taxon>Pezizomycotina</taxon>
        <taxon>Sordariomycetes</taxon>
        <taxon>Hypocreomycetidae</taxon>
        <taxon>Hypocreales</taxon>
        <taxon>Clavicipitaceae</taxon>
        <taxon>Claviceps</taxon>
    </lineage>
</organism>
<feature type="region of interest" description="Disordered" evidence="10">
    <location>
        <begin position="1"/>
        <end position="55"/>
    </location>
</feature>
<evidence type="ECO:0000256" key="2">
    <source>
        <dbReference type="ARBA" id="ARBA00007520"/>
    </source>
</evidence>
<dbReference type="InterPro" id="IPR036259">
    <property type="entry name" value="MFS_trans_sf"/>
</dbReference>
<evidence type="ECO:0000256" key="5">
    <source>
        <dbReference type="ARBA" id="ARBA00022989"/>
    </source>
</evidence>
<feature type="transmembrane region" description="Helical" evidence="11">
    <location>
        <begin position="96"/>
        <end position="120"/>
    </location>
</feature>
<accession>A0A9P7N9Z9</accession>
<dbReference type="InterPro" id="IPR011701">
    <property type="entry name" value="MFS"/>
</dbReference>
<gene>
    <name evidence="13" type="ORF">E4U43_001331</name>
</gene>
<feature type="transmembrane region" description="Helical" evidence="11">
    <location>
        <begin position="283"/>
        <end position="306"/>
    </location>
</feature>
<comment type="function">
    <text evidence="7">Efflux pump; part of the gene cluster that mediates the biosynthesis of dothistromin (DOTH), a polyketide toxin very similar in structure to the aflatoxin precursor, versicolorin B. One function of dotC may be to transport early-stage dothistromin biosynthetic intermediates from the cytoplasm into vacuoles, thereby affecting the rate of dothistromin production.</text>
</comment>
<dbReference type="InterPro" id="IPR020846">
    <property type="entry name" value="MFS_dom"/>
</dbReference>
<feature type="transmembrane region" description="Helical" evidence="11">
    <location>
        <begin position="188"/>
        <end position="209"/>
    </location>
</feature>
<feature type="compositionally biased region" description="Low complexity" evidence="10">
    <location>
        <begin position="1"/>
        <end position="15"/>
    </location>
</feature>
<dbReference type="PANTHER" id="PTHR23501">
    <property type="entry name" value="MAJOR FACILITATOR SUPERFAMILY"/>
    <property type="match status" value="1"/>
</dbReference>
<comment type="caution">
    <text evidence="13">The sequence shown here is derived from an EMBL/GenBank/DDBJ whole genome shotgun (WGS) entry which is preliminary data.</text>
</comment>
<feature type="transmembrane region" description="Helical" evidence="11">
    <location>
        <begin position="163"/>
        <end position="182"/>
    </location>
</feature>
<feature type="compositionally biased region" description="Pro residues" evidence="10">
    <location>
        <begin position="41"/>
        <end position="50"/>
    </location>
</feature>
<evidence type="ECO:0000256" key="6">
    <source>
        <dbReference type="ARBA" id="ARBA00023136"/>
    </source>
</evidence>
<feature type="transmembrane region" description="Helical" evidence="11">
    <location>
        <begin position="248"/>
        <end position="271"/>
    </location>
</feature>
<dbReference type="Gene3D" id="1.20.1250.20">
    <property type="entry name" value="MFS general substrate transporter like domains"/>
    <property type="match status" value="1"/>
</dbReference>
<dbReference type="AlphaFoldDB" id="A0A9P7N9Z9"/>
<keyword evidence="4 11" id="KW-0812">Transmembrane</keyword>
<evidence type="ECO:0000256" key="10">
    <source>
        <dbReference type="SAM" id="MobiDB-lite"/>
    </source>
</evidence>
<evidence type="ECO:0000256" key="9">
    <source>
        <dbReference type="ARBA" id="ARBA00083178"/>
    </source>
</evidence>
<sequence>MAEAAATTSAQPTSSKGTNNSWRDDLADDSSQHDDEKHGPQPQPPAPAPAHPHQVDHDIEASAAFAPDVPSKETPSTATPGAVAEPEAGRTRLETFLVVFALCLVLFLAAIDMTIMTTAVPTISSYFGSSLGYIWIGSAYTLGNAIFVPIWGKISDIFGRKPILISAVVIFWIGSLLCAISNSMGMLIAARAVQGVGGGGAIVLPNICISDLFSIRKRGMYFGILGCVWAVASALGPVLGGVFTTKVSWRWCFYINLPLASIVLVILVFVLKLHNPRTPVKEGLMAIDWLGGLLVIGGTLMFLFGLEFGGVQHPWRSATVICLIVFGLVTIGLFVMYESRIAKYPIMPASLFRHQTSIAAFSLAFLHAFTFMGAAYWLPLYFQAVMGFTSLLSGVSVLPYVLSMSITSALSGIVIKRTGNYKLPIMIGLAVMTLGIGLLIDCGDDRNWAKIIVFQLIAGIGIGPNFQAPLIALQTNVEPRDIGVATGNFAFLRQLGSSVSVVIGGVIFNNQMQAQASLLESQVGPKLAAMFTGSEAPANVHVVTTLQGSDAVAVEHAYWTALSKMYILYTCVSFVAFLVSFAITQKKLSKDHTEHKTGLQSLKHRNEGR</sequence>
<keyword evidence="6 11" id="KW-0472">Membrane</keyword>
<name>A0A9P7N9Z9_9HYPO</name>
<proteinExistence type="inferred from homology"/>
<dbReference type="GO" id="GO:0022857">
    <property type="term" value="F:transmembrane transporter activity"/>
    <property type="evidence" value="ECO:0007669"/>
    <property type="project" value="InterPro"/>
</dbReference>
<dbReference type="FunFam" id="1.20.1250.20:FF:000196">
    <property type="entry name" value="MFS toxin efflux pump (AflT)"/>
    <property type="match status" value="1"/>
</dbReference>
<evidence type="ECO:0000256" key="1">
    <source>
        <dbReference type="ARBA" id="ARBA00004128"/>
    </source>
</evidence>
<dbReference type="SUPFAM" id="SSF103473">
    <property type="entry name" value="MFS general substrate transporter"/>
    <property type="match status" value="2"/>
</dbReference>
<dbReference type="OrthoDB" id="10021397at2759"/>
<comment type="subcellular location">
    <subcellularLocation>
        <location evidence="1">Vacuole membrane</location>
        <topology evidence="1">Multi-pass membrane protein</topology>
    </subcellularLocation>
</comment>
<dbReference type="PANTHER" id="PTHR23501:SF102">
    <property type="entry name" value="DRUG TRANSPORTER, PUTATIVE (AFU_ORTHOLOGUE AFUA_3G08530)-RELATED"/>
    <property type="match status" value="1"/>
</dbReference>
<dbReference type="Gene3D" id="1.20.1720.10">
    <property type="entry name" value="Multidrug resistance protein D"/>
    <property type="match status" value="1"/>
</dbReference>
<feature type="transmembrane region" description="Helical" evidence="11">
    <location>
        <begin position="132"/>
        <end position="151"/>
    </location>
</feature>
<keyword evidence="3" id="KW-0813">Transport</keyword>
<dbReference type="PROSITE" id="PS50850">
    <property type="entry name" value="MFS"/>
    <property type="match status" value="1"/>
</dbReference>
<protein>
    <recommendedName>
        <fullName evidence="8">Efflux pump dotC</fullName>
    </recommendedName>
    <alternativeName>
        <fullName evidence="9">Dothistromin biosynthesis protein C</fullName>
    </alternativeName>
</protein>
<feature type="transmembrane region" description="Helical" evidence="11">
    <location>
        <begin position="384"/>
        <end position="402"/>
    </location>
</feature>
<feature type="transmembrane region" description="Helical" evidence="11">
    <location>
        <begin position="452"/>
        <end position="473"/>
    </location>
</feature>
<dbReference type="CDD" id="cd17502">
    <property type="entry name" value="MFS_Azr1_MDR_like"/>
    <property type="match status" value="1"/>
</dbReference>
<feature type="transmembrane region" description="Helical" evidence="11">
    <location>
        <begin position="358"/>
        <end position="378"/>
    </location>
</feature>
<evidence type="ECO:0000313" key="14">
    <source>
        <dbReference type="Proteomes" id="UP000748025"/>
    </source>
</evidence>
<feature type="transmembrane region" description="Helical" evidence="11">
    <location>
        <begin position="318"/>
        <end position="337"/>
    </location>
</feature>
<evidence type="ECO:0000259" key="12">
    <source>
        <dbReference type="PROSITE" id="PS50850"/>
    </source>
</evidence>
<evidence type="ECO:0000256" key="4">
    <source>
        <dbReference type="ARBA" id="ARBA00022692"/>
    </source>
</evidence>
<keyword evidence="5 11" id="KW-1133">Transmembrane helix</keyword>
<dbReference type="FunFam" id="1.20.1720.10:FF:000014">
    <property type="entry name" value="MFS drug transporter, putative"/>
    <property type="match status" value="1"/>
</dbReference>
<evidence type="ECO:0000256" key="3">
    <source>
        <dbReference type="ARBA" id="ARBA00022448"/>
    </source>
</evidence>
<dbReference type="Proteomes" id="UP000748025">
    <property type="component" value="Unassembled WGS sequence"/>
</dbReference>
<evidence type="ECO:0000256" key="11">
    <source>
        <dbReference type="SAM" id="Phobius"/>
    </source>
</evidence>
<feature type="transmembrane region" description="Helical" evidence="11">
    <location>
        <begin position="485"/>
        <end position="508"/>
    </location>
</feature>
<dbReference type="PRINTS" id="PR01036">
    <property type="entry name" value="TCRTETB"/>
</dbReference>
<feature type="transmembrane region" description="Helical" evidence="11">
    <location>
        <begin position="566"/>
        <end position="584"/>
    </location>
</feature>
<dbReference type="Pfam" id="PF07690">
    <property type="entry name" value="MFS_1"/>
    <property type="match status" value="1"/>
</dbReference>
<evidence type="ECO:0000256" key="7">
    <source>
        <dbReference type="ARBA" id="ARBA00057269"/>
    </source>
</evidence>
<keyword evidence="14" id="KW-1185">Reference proteome</keyword>
<feature type="compositionally biased region" description="Basic and acidic residues" evidence="10">
    <location>
        <begin position="22"/>
        <end position="39"/>
    </location>
</feature>
<reference evidence="13" key="1">
    <citation type="journal article" date="2020" name="bioRxiv">
        <title>Whole genome comparisons of ergot fungi reveals the divergence and evolution of species within the genus Claviceps are the result of varying mechanisms driving genome evolution and host range expansion.</title>
        <authorList>
            <person name="Wyka S.A."/>
            <person name="Mondo S.J."/>
            <person name="Liu M."/>
            <person name="Dettman J."/>
            <person name="Nalam V."/>
            <person name="Broders K.D."/>
        </authorList>
    </citation>
    <scope>NUCLEOTIDE SEQUENCE</scope>
    <source>
        <strain evidence="13">CCC 602</strain>
    </source>
</reference>
<feature type="transmembrane region" description="Helical" evidence="11">
    <location>
        <begin position="423"/>
        <end position="440"/>
    </location>
</feature>
<feature type="transmembrane region" description="Helical" evidence="11">
    <location>
        <begin position="221"/>
        <end position="242"/>
    </location>
</feature>
<dbReference type="GO" id="GO:0005774">
    <property type="term" value="C:vacuolar membrane"/>
    <property type="evidence" value="ECO:0007669"/>
    <property type="project" value="UniProtKB-SubCell"/>
</dbReference>